<dbReference type="EMBL" id="BTRK01000004">
    <property type="protein sequence ID" value="GMR49847.1"/>
    <property type="molecule type" value="Genomic_DNA"/>
</dbReference>
<proteinExistence type="predicted"/>
<protein>
    <submittedName>
        <fullName evidence="1">Uncharacterized protein</fullName>
    </submittedName>
</protein>
<name>A0AAN5CSL6_9BILA</name>
<gene>
    <name evidence="1" type="ORF">PMAYCL1PPCAC_20042</name>
</gene>
<comment type="caution">
    <text evidence="1">The sequence shown here is derived from an EMBL/GenBank/DDBJ whole genome shotgun (WGS) entry which is preliminary data.</text>
</comment>
<feature type="non-terminal residue" evidence="1">
    <location>
        <position position="1"/>
    </location>
</feature>
<reference evidence="2" key="1">
    <citation type="submission" date="2022-10" db="EMBL/GenBank/DDBJ databases">
        <title>Genome assembly of Pristionchus species.</title>
        <authorList>
            <person name="Yoshida K."/>
            <person name="Sommer R.J."/>
        </authorList>
    </citation>
    <scope>NUCLEOTIDE SEQUENCE [LARGE SCALE GENOMIC DNA]</scope>
    <source>
        <strain evidence="2">RS5460</strain>
    </source>
</reference>
<dbReference type="Proteomes" id="UP001328107">
    <property type="component" value="Unassembled WGS sequence"/>
</dbReference>
<dbReference type="AlphaFoldDB" id="A0AAN5CSL6"/>
<sequence>PSRVRGSVRCRLRETLAGGEIGDCVFRHFASHVHPWIRPKQIRRRPRVEDGQGWLDRGQEAEARKEEALGARPAAVHSLHHGEGELGDVVRHWDSG</sequence>
<organism evidence="1 2">
    <name type="scientific">Pristionchus mayeri</name>
    <dbReference type="NCBI Taxonomy" id="1317129"/>
    <lineage>
        <taxon>Eukaryota</taxon>
        <taxon>Metazoa</taxon>
        <taxon>Ecdysozoa</taxon>
        <taxon>Nematoda</taxon>
        <taxon>Chromadorea</taxon>
        <taxon>Rhabditida</taxon>
        <taxon>Rhabditina</taxon>
        <taxon>Diplogasteromorpha</taxon>
        <taxon>Diplogasteroidea</taxon>
        <taxon>Neodiplogasteridae</taxon>
        <taxon>Pristionchus</taxon>
    </lineage>
</organism>
<evidence type="ECO:0000313" key="1">
    <source>
        <dbReference type="EMBL" id="GMR49847.1"/>
    </source>
</evidence>
<keyword evidence="2" id="KW-1185">Reference proteome</keyword>
<accession>A0AAN5CSL6</accession>
<evidence type="ECO:0000313" key="2">
    <source>
        <dbReference type="Proteomes" id="UP001328107"/>
    </source>
</evidence>